<accession>A0A4P6K1R0</accession>
<evidence type="ECO:0000259" key="4">
    <source>
        <dbReference type="Pfam" id="PF03816"/>
    </source>
</evidence>
<dbReference type="NCBIfam" id="TIGR00350">
    <property type="entry name" value="lytR_cpsA_psr"/>
    <property type="match status" value="1"/>
</dbReference>
<evidence type="ECO:0000256" key="1">
    <source>
        <dbReference type="ARBA" id="ARBA00006068"/>
    </source>
</evidence>
<dbReference type="Pfam" id="PF03816">
    <property type="entry name" value="LytR_cpsA_psr"/>
    <property type="match status" value="1"/>
</dbReference>
<feature type="region of interest" description="Disordered" evidence="2">
    <location>
        <begin position="1"/>
        <end position="44"/>
    </location>
</feature>
<keyword evidence="3" id="KW-0812">Transmembrane</keyword>
<keyword evidence="3" id="KW-1133">Transmembrane helix</keyword>
<proteinExistence type="inferred from homology"/>
<reference evidence="5 6" key="1">
    <citation type="submission" date="2019-01" db="EMBL/GenBank/DDBJ databases">
        <title>Ktedonosporobacter rubrisoli SCAWS-G2.</title>
        <authorList>
            <person name="Huang Y."/>
            <person name="Yan B."/>
        </authorList>
    </citation>
    <scope>NUCLEOTIDE SEQUENCE [LARGE SCALE GENOMIC DNA]</scope>
    <source>
        <strain evidence="5 6">SCAWS-G2</strain>
    </source>
</reference>
<dbReference type="OrthoDB" id="153585at2"/>
<dbReference type="EMBL" id="CP035758">
    <property type="protein sequence ID" value="QBD81406.1"/>
    <property type="molecule type" value="Genomic_DNA"/>
</dbReference>
<gene>
    <name evidence="5" type="ORF">EPA93_37715</name>
</gene>
<evidence type="ECO:0000256" key="2">
    <source>
        <dbReference type="SAM" id="MobiDB-lite"/>
    </source>
</evidence>
<dbReference type="AlphaFoldDB" id="A0A4P6K1R0"/>
<comment type="similarity">
    <text evidence="1">Belongs to the LytR/CpsA/Psr (LCP) family.</text>
</comment>
<dbReference type="Proteomes" id="UP000290365">
    <property type="component" value="Chromosome"/>
</dbReference>
<dbReference type="RefSeq" id="WP_129892467.1">
    <property type="nucleotide sequence ID" value="NZ_CP035758.1"/>
</dbReference>
<evidence type="ECO:0000313" key="6">
    <source>
        <dbReference type="Proteomes" id="UP000290365"/>
    </source>
</evidence>
<protein>
    <submittedName>
        <fullName evidence="5">LytR family transcriptional regulator</fullName>
    </submittedName>
</protein>
<evidence type="ECO:0000256" key="3">
    <source>
        <dbReference type="SAM" id="Phobius"/>
    </source>
</evidence>
<evidence type="ECO:0000313" key="5">
    <source>
        <dbReference type="EMBL" id="QBD81406.1"/>
    </source>
</evidence>
<feature type="compositionally biased region" description="Polar residues" evidence="2">
    <location>
        <begin position="1"/>
        <end position="22"/>
    </location>
</feature>
<dbReference type="KEGG" id="kbs:EPA93_37715"/>
<keyword evidence="3" id="KW-0472">Membrane</keyword>
<dbReference type="InterPro" id="IPR004474">
    <property type="entry name" value="LytR_CpsA_psr"/>
</dbReference>
<feature type="compositionally biased region" description="Polar residues" evidence="2">
    <location>
        <begin position="29"/>
        <end position="38"/>
    </location>
</feature>
<dbReference type="InterPro" id="IPR050922">
    <property type="entry name" value="LytR/CpsA/Psr_CW_biosynth"/>
</dbReference>
<dbReference type="PANTHER" id="PTHR33392:SF6">
    <property type="entry name" value="POLYISOPRENYL-TEICHOIC ACID--PEPTIDOGLYCAN TEICHOIC ACID TRANSFERASE TAGU"/>
    <property type="match status" value="1"/>
</dbReference>
<keyword evidence="6" id="KW-1185">Reference proteome</keyword>
<dbReference type="Gene3D" id="3.40.630.190">
    <property type="entry name" value="LCP protein"/>
    <property type="match status" value="1"/>
</dbReference>
<feature type="transmembrane region" description="Helical" evidence="3">
    <location>
        <begin position="50"/>
        <end position="73"/>
    </location>
</feature>
<feature type="domain" description="Cell envelope-related transcriptional attenuator" evidence="4">
    <location>
        <begin position="130"/>
        <end position="298"/>
    </location>
</feature>
<dbReference type="PANTHER" id="PTHR33392">
    <property type="entry name" value="POLYISOPRENYL-TEICHOIC ACID--PEPTIDOGLYCAN TEICHOIC ACID TRANSFERASE TAGU"/>
    <property type="match status" value="1"/>
</dbReference>
<sequence>MNHKPTFNSPNKWTPAGQQNQAKAHVDQGRSSAGQPQSPRRRRRKINPTLIAFTAFILILLVGGGILATYYYLNVHKQLASFVRPVSRSQNEPQDSANNGSYDSISGRSWNILLLGSDNDGKYSYPALLTQVMMIVHVDAVTNKVSMVSIPRDSWVYVPNMGMHKIDQAFFLGATSDNTFESGVRLARLTVEQDYGVTIDRYAWVGLGGFAKVIDTLGGVDLDVTHPVVDDTYPDDTGQSANPNDPFAYKRLYLAPGPQHLNGLQTLEYVRSRHADLVGDIGRTQRQQQVLEALKKKLNASNIINNLPALLQDLSGQVYTDITEDEMLAFANWGRTLNSGSIQRLTLGPGQGDQDFGEYANVYDPSVNAQQAVIVPNCTNIQPALSRLLDIYAGCNVAGP</sequence>
<name>A0A4P6K1R0_KTERU</name>
<organism evidence="5 6">
    <name type="scientific">Ktedonosporobacter rubrisoli</name>
    <dbReference type="NCBI Taxonomy" id="2509675"/>
    <lineage>
        <taxon>Bacteria</taxon>
        <taxon>Bacillati</taxon>
        <taxon>Chloroflexota</taxon>
        <taxon>Ktedonobacteria</taxon>
        <taxon>Ktedonobacterales</taxon>
        <taxon>Ktedonosporobacteraceae</taxon>
        <taxon>Ktedonosporobacter</taxon>
    </lineage>
</organism>